<feature type="transmembrane region" description="Helical" evidence="10">
    <location>
        <begin position="218"/>
        <end position="240"/>
    </location>
</feature>
<feature type="domain" description="Putative sensor" evidence="12">
    <location>
        <begin position="95"/>
        <end position="251"/>
    </location>
</feature>
<feature type="transmembrane region" description="Helical" evidence="10">
    <location>
        <begin position="101"/>
        <end position="121"/>
    </location>
</feature>
<dbReference type="RefSeq" id="WP_262842970.1">
    <property type="nucleotide sequence ID" value="NZ_JANZYP010000014.1"/>
</dbReference>
<evidence type="ECO:0000256" key="2">
    <source>
        <dbReference type="ARBA" id="ARBA00012438"/>
    </source>
</evidence>
<protein>
    <recommendedName>
        <fullName evidence="2">histidine kinase</fullName>
        <ecNumber evidence="2">2.7.13.3</ecNumber>
    </recommendedName>
</protein>
<dbReference type="InterPro" id="IPR025828">
    <property type="entry name" value="Put_sensor_dom"/>
</dbReference>
<keyword evidence="3" id="KW-0597">Phosphoprotein</keyword>
<dbReference type="Gene3D" id="1.20.5.1930">
    <property type="match status" value="1"/>
</dbReference>
<dbReference type="PANTHER" id="PTHR24421">
    <property type="entry name" value="NITRATE/NITRITE SENSOR PROTEIN NARX-RELATED"/>
    <property type="match status" value="1"/>
</dbReference>
<evidence type="ECO:0000256" key="9">
    <source>
        <dbReference type="SAM" id="MobiDB-lite"/>
    </source>
</evidence>
<evidence type="ECO:0000256" key="10">
    <source>
        <dbReference type="SAM" id="Phobius"/>
    </source>
</evidence>
<evidence type="ECO:0000256" key="4">
    <source>
        <dbReference type="ARBA" id="ARBA00022679"/>
    </source>
</evidence>
<keyword evidence="14" id="KW-1185">Reference proteome</keyword>
<keyword evidence="4" id="KW-0808">Transferase</keyword>
<feature type="region of interest" description="Disordered" evidence="9">
    <location>
        <begin position="1"/>
        <end position="28"/>
    </location>
</feature>
<dbReference type="EC" id="2.7.13.3" evidence="2"/>
<dbReference type="InterPro" id="IPR050482">
    <property type="entry name" value="Sensor_HK_TwoCompSys"/>
</dbReference>
<proteinExistence type="predicted"/>
<name>A0ABV9EK71_9ACTN</name>
<dbReference type="Pfam" id="PF07730">
    <property type="entry name" value="HisKA_3"/>
    <property type="match status" value="1"/>
</dbReference>
<keyword evidence="10" id="KW-0812">Transmembrane</keyword>
<feature type="transmembrane region" description="Helical" evidence="10">
    <location>
        <begin position="165"/>
        <end position="198"/>
    </location>
</feature>
<evidence type="ECO:0000259" key="11">
    <source>
        <dbReference type="Pfam" id="PF07730"/>
    </source>
</evidence>
<keyword evidence="7" id="KW-0067">ATP-binding</keyword>
<keyword evidence="10" id="KW-1133">Transmembrane helix</keyword>
<dbReference type="EMBL" id="JBHSFN010000018">
    <property type="protein sequence ID" value="MFC4589857.1"/>
    <property type="molecule type" value="Genomic_DNA"/>
</dbReference>
<feature type="transmembrane region" description="Helical" evidence="10">
    <location>
        <begin position="55"/>
        <end position="81"/>
    </location>
</feature>
<comment type="caution">
    <text evidence="13">The sequence shown here is derived from an EMBL/GenBank/DDBJ whole genome shotgun (WGS) entry which is preliminary data.</text>
</comment>
<evidence type="ECO:0000259" key="12">
    <source>
        <dbReference type="Pfam" id="PF13796"/>
    </source>
</evidence>
<dbReference type="Proteomes" id="UP001595891">
    <property type="component" value="Unassembled WGS sequence"/>
</dbReference>
<keyword evidence="10" id="KW-0472">Membrane</keyword>
<dbReference type="CDD" id="cd16917">
    <property type="entry name" value="HATPase_UhpB-NarQ-NarX-like"/>
    <property type="match status" value="1"/>
</dbReference>
<evidence type="ECO:0000256" key="1">
    <source>
        <dbReference type="ARBA" id="ARBA00000085"/>
    </source>
</evidence>
<dbReference type="SUPFAM" id="SSF55874">
    <property type="entry name" value="ATPase domain of HSP90 chaperone/DNA topoisomerase II/histidine kinase"/>
    <property type="match status" value="1"/>
</dbReference>
<dbReference type="InterPro" id="IPR036890">
    <property type="entry name" value="HATPase_C_sf"/>
</dbReference>
<evidence type="ECO:0000256" key="6">
    <source>
        <dbReference type="ARBA" id="ARBA00022777"/>
    </source>
</evidence>
<dbReference type="Gene3D" id="3.30.565.10">
    <property type="entry name" value="Histidine kinase-like ATPase, C-terminal domain"/>
    <property type="match status" value="1"/>
</dbReference>
<reference evidence="14" key="1">
    <citation type="journal article" date="2019" name="Int. J. Syst. Evol. Microbiol.">
        <title>The Global Catalogue of Microorganisms (GCM) 10K type strain sequencing project: providing services to taxonomists for standard genome sequencing and annotation.</title>
        <authorList>
            <consortium name="The Broad Institute Genomics Platform"/>
            <consortium name="The Broad Institute Genome Sequencing Center for Infectious Disease"/>
            <person name="Wu L."/>
            <person name="Ma J."/>
        </authorList>
    </citation>
    <scope>NUCLEOTIDE SEQUENCE [LARGE SCALE GENOMIC DNA]</scope>
    <source>
        <strain evidence="14">CCUG 49560</strain>
    </source>
</reference>
<dbReference type="PANTHER" id="PTHR24421:SF10">
    <property type="entry name" value="NITRATE_NITRITE SENSOR PROTEIN NARQ"/>
    <property type="match status" value="1"/>
</dbReference>
<sequence length="488" mass="50990">MPVHQQNPAPRRAPTPNDDPGQKPTPAANIRRARNPLEAVARRAFLVTAWPWRSLAYVLTTPPAALAAALPLGLLSLPWLLLLRRAGAEDGRPSALAATSLVLLGITLVASLGPLVALPLAELERRRLRVVDARPAASAHQRPRGTGPAGWLRTRYTEPATWCELGYAFLLATVIPLAYGVVLTPVLLVGASLAATFVVTPGAPVSLGLGEVGTVGEAVPYALAAVALLPAVPYVLALLAGAHGALARTLLGGGPGGRLRAELVEVSRSRMRLVDAFEAERRRIERDLHDGAQQRLISLTLQLGLARLDLPPGSPAALAVTDAHGQAKQLMAELRELIHGIHPQILTDLGLPAALRELAEQQAIPVTVRADLPVRAPSHVEATAYFVAAEALTNIVKHSGATSASLSLRRTGTNTTAADGSPRHAGTLTMEIRDNGHGGADPRRGTGLTGLADRVAVTGGTLALSSPPGGPTLLRVEIPCTPDDLPSE</sequence>
<comment type="catalytic activity">
    <reaction evidence="1">
        <text>ATP + protein L-histidine = ADP + protein N-phospho-L-histidine.</text>
        <dbReference type="EC" id="2.7.13.3"/>
    </reaction>
</comment>
<evidence type="ECO:0000256" key="5">
    <source>
        <dbReference type="ARBA" id="ARBA00022741"/>
    </source>
</evidence>
<keyword evidence="5" id="KW-0547">Nucleotide-binding</keyword>
<dbReference type="InterPro" id="IPR011712">
    <property type="entry name" value="Sig_transdc_His_kin_sub3_dim/P"/>
</dbReference>
<evidence type="ECO:0000256" key="3">
    <source>
        <dbReference type="ARBA" id="ARBA00022553"/>
    </source>
</evidence>
<feature type="domain" description="Signal transduction histidine kinase subgroup 3 dimerisation and phosphoacceptor" evidence="11">
    <location>
        <begin position="280"/>
        <end position="344"/>
    </location>
</feature>
<keyword evidence="8" id="KW-0902">Two-component regulatory system</keyword>
<keyword evidence="6 13" id="KW-0418">Kinase</keyword>
<evidence type="ECO:0000256" key="8">
    <source>
        <dbReference type="ARBA" id="ARBA00023012"/>
    </source>
</evidence>
<evidence type="ECO:0000256" key="7">
    <source>
        <dbReference type="ARBA" id="ARBA00022840"/>
    </source>
</evidence>
<organism evidence="13 14">
    <name type="scientific">Sphaerisporangium corydalis</name>
    <dbReference type="NCBI Taxonomy" id="1441875"/>
    <lineage>
        <taxon>Bacteria</taxon>
        <taxon>Bacillati</taxon>
        <taxon>Actinomycetota</taxon>
        <taxon>Actinomycetes</taxon>
        <taxon>Streptosporangiales</taxon>
        <taxon>Streptosporangiaceae</taxon>
        <taxon>Sphaerisporangium</taxon>
    </lineage>
</organism>
<dbReference type="Pfam" id="PF13796">
    <property type="entry name" value="Sensor"/>
    <property type="match status" value="1"/>
</dbReference>
<evidence type="ECO:0000313" key="14">
    <source>
        <dbReference type="Proteomes" id="UP001595891"/>
    </source>
</evidence>
<gene>
    <name evidence="13" type="ORF">ACFO8L_27465</name>
</gene>
<evidence type="ECO:0000313" key="13">
    <source>
        <dbReference type="EMBL" id="MFC4589857.1"/>
    </source>
</evidence>
<dbReference type="GO" id="GO:0016301">
    <property type="term" value="F:kinase activity"/>
    <property type="evidence" value="ECO:0007669"/>
    <property type="project" value="UniProtKB-KW"/>
</dbReference>
<accession>A0ABV9EK71</accession>